<keyword evidence="1" id="KW-0732">Signal</keyword>
<gene>
    <name evidence="2" type="ORF">ACFSTE_07310</name>
</gene>
<dbReference type="Proteomes" id="UP001597459">
    <property type="component" value="Unassembled WGS sequence"/>
</dbReference>
<evidence type="ECO:0000313" key="2">
    <source>
        <dbReference type="EMBL" id="MFD2590638.1"/>
    </source>
</evidence>
<name>A0ABW5N5X2_9FLAO</name>
<reference evidence="3" key="1">
    <citation type="journal article" date="2019" name="Int. J. Syst. Evol. Microbiol.">
        <title>The Global Catalogue of Microorganisms (GCM) 10K type strain sequencing project: providing services to taxonomists for standard genome sequencing and annotation.</title>
        <authorList>
            <consortium name="The Broad Institute Genomics Platform"/>
            <consortium name="The Broad Institute Genome Sequencing Center for Infectious Disease"/>
            <person name="Wu L."/>
            <person name="Ma J."/>
        </authorList>
    </citation>
    <scope>NUCLEOTIDE SEQUENCE [LARGE SCALE GENOMIC DNA]</scope>
    <source>
        <strain evidence="3">KCTC 42423</strain>
    </source>
</reference>
<organism evidence="2 3">
    <name type="scientific">Aquimarina hainanensis</name>
    <dbReference type="NCBI Taxonomy" id="1578017"/>
    <lineage>
        <taxon>Bacteria</taxon>
        <taxon>Pseudomonadati</taxon>
        <taxon>Bacteroidota</taxon>
        <taxon>Flavobacteriia</taxon>
        <taxon>Flavobacteriales</taxon>
        <taxon>Flavobacteriaceae</taxon>
        <taxon>Aquimarina</taxon>
    </lineage>
</organism>
<dbReference type="EMBL" id="JBHULX010000004">
    <property type="protein sequence ID" value="MFD2590638.1"/>
    <property type="molecule type" value="Genomic_DNA"/>
</dbReference>
<proteinExistence type="predicted"/>
<dbReference type="PROSITE" id="PS51257">
    <property type="entry name" value="PROKAR_LIPOPROTEIN"/>
    <property type="match status" value="1"/>
</dbReference>
<sequence length="109" mass="12155">MKRLFLIPCICTTLLISCTSKKTATTTAATTENTTQAPDTEVNPLKKFDQKVNQITEQYSGSPMNSIARSEIKETPSGYEWKVMNVKSGKKYIITTDKDFGSVAIKQNR</sequence>
<evidence type="ECO:0000256" key="1">
    <source>
        <dbReference type="SAM" id="SignalP"/>
    </source>
</evidence>
<evidence type="ECO:0000313" key="3">
    <source>
        <dbReference type="Proteomes" id="UP001597459"/>
    </source>
</evidence>
<protein>
    <recommendedName>
        <fullName evidence="4">PepSY domain-containing protein</fullName>
    </recommendedName>
</protein>
<dbReference type="RefSeq" id="WP_378257327.1">
    <property type="nucleotide sequence ID" value="NZ_JBHSJV010000001.1"/>
</dbReference>
<feature type="chain" id="PRO_5046204967" description="PepSY domain-containing protein" evidence="1">
    <location>
        <begin position="25"/>
        <end position="109"/>
    </location>
</feature>
<evidence type="ECO:0008006" key="4">
    <source>
        <dbReference type="Google" id="ProtNLM"/>
    </source>
</evidence>
<keyword evidence="3" id="KW-1185">Reference proteome</keyword>
<accession>A0ABW5N5X2</accession>
<comment type="caution">
    <text evidence="2">The sequence shown here is derived from an EMBL/GenBank/DDBJ whole genome shotgun (WGS) entry which is preliminary data.</text>
</comment>
<feature type="signal peptide" evidence="1">
    <location>
        <begin position="1"/>
        <end position="24"/>
    </location>
</feature>